<accession>A0A1V6CB17</accession>
<sequence>MGRKKQGNGRDSNPKRRGVKVFDGQIVKPGNIIIRQKGTHFVPGPGTYMGSDCTIHAAREGMVVFSTTKGKKLISVVSPTTA</sequence>
<dbReference type="Proteomes" id="UP000485562">
    <property type="component" value="Unassembled WGS sequence"/>
</dbReference>
<organism evidence="6">
    <name type="scientific">candidate division TA06 bacterium ADurb.Bin131</name>
    <dbReference type="NCBI Taxonomy" id="1852827"/>
    <lineage>
        <taxon>Bacteria</taxon>
        <taxon>Bacteria division TA06</taxon>
    </lineage>
</organism>
<keyword evidence="3" id="KW-0687">Ribonucleoprotein</keyword>
<dbReference type="GO" id="GO:0005840">
    <property type="term" value="C:ribosome"/>
    <property type="evidence" value="ECO:0007669"/>
    <property type="project" value="UniProtKB-KW"/>
</dbReference>
<dbReference type="PANTHER" id="PTHR15893">
    <property type="entry name" value="RIBOSOMAL PROTEIN L27"/>
    <property type="match status" value="1"/>
</dbReference>
<dbReference type="SUPFAM" id="SSF110324">
    <property type="entry name" value="Ribosomal L27 protein-like"/>
    <property type="match status" value="1"/>
</dbReference>
<dbReference type="AlphaFoldDB" id="A0A1V6CB17"/>
<dbReference type="GO" id="GO:0006412">
    <property type="term" value="P:translation"/>
    <property type="evidence" value="ECO:0007669"/>
    <property type="project" value="InterPro"/>
</dbReference>
<comment type="caution">
    <text evidence="6">The sequence shown here is derived from an EMBL/GenBank/DDBJ whole genome shotgun (WGS) entry which is preliminary data.</text>
</comment>
<comment type="similarity">
    <text evidence="1">Belongs to the bacterial ribosomal protein bL27 family.</text>
</comment>
<name>A0A1V6CB17_UNCT6</name>
<evidence type="ECO:0000313" key="6">
    <source>
        <dbReference type="EMBL" id="OQB74088.1"/>
    </source>
</evidence>
<evidence type="ECO:0000256" key="2">
    <source>
        <dbReference type="ARBA" id="ARBA00022980"/>
    </source>
</evidence>
<dbReference type="FunFam" id="2.40.50.100:FF:000020">
    <property type="entry name" value="50S ribosomal protein L27"/>
    <property type="match status" value="1"/>
</dbReference>
<dbReference type="InterPro" id="IPR001684">
    <property type="entry name" value="Ribosomal_bL27"/>
</dbReference>
<dbReference type="GO" id="GO:0003735">
    <property type="term" value="F:structural constituent of ribosome"/>
    <property type="evidence" value="ECO:0007669"/>
    <property type="project" value="InterPro"/>
</dbReference>
<protein>
    <recommendedName>
        <fullName evidence="4">Large ribosomal subunit protein bL27</fullName>
    </recommendedName>
    <alternativeName>
        <fullName evidence="5">50S ribosomal protein L27</fullName>
    </alternativeName>
</protein>
<keyword evidence="2 6" id="KW-0689">Ribosomal protein</keyword>
<proteinExistence type="inferred from homology"/>
<evidence type="ECO:0000256" key="3">
    <source>
        <dbReference type="ARBA" id="ARBA00023274"/>
    </source>
</evidence>
<dbReference type="PRINTS" id="PR00063">
    <property type="entry name" value="RIBOSOMALL27"/>
</dbReference>
<dbReference type="EMBL" id="MWDQ01000052">
    <property type="protein sequence ID" value="OQB74088.1"/>
    <property type="molecule type" value="Genomic_DNA"/>
</dbReference>
<reference evidence="6" key="1">
    <citation type="submission" date="2017-02" db="EMBL/GenBank/DDBJ databases">
        <title>Delving into the versatile metabolic prowess of the omnipresent phylum Bacteroidetes.</title>
        <authorList>
            <person name="Nobu M.K."/>
            <person name="Mei R."/>
            <person name="Narihiro T."/>
            <person name="Kuroda K."/>
            <person name="Liu W.-T."/>
        </authorList>
    </citation>
    <scope>NUCLEOTIDE SEQUENCE</scope>
    <source>
        <strain evidence="6">ADurb.Bin131</strain>
    </source>
</reference>
<dbReference type="Pfam" id="PF01016">
    <property type="entry name" value="Ribosomal_L27"/>
    <property type="match status" value="1"/>
</dbReference>
<evidence type="ECO:0000256" key="5">
    <source>
        <dbReference type="ARBA" id="ARBA00035477"/>
    </source>
</evidence>
<gene>
    <name evidence="6" type="primary">rpmA</name>
    <name evidence="6" type="ORF">BWX89_00654</name>
</gene>
<evidence type="ECO:0000256" key="1">
    <source>
        <dbReference type="ARBA" id="ARBA00010797"/>
    </source>
</evidence>
<evidence type="ECO:0000256" key="4">
    <source>
        <dbReference type="ARBA" id="ARBA00035175"/>
    </source>
</evidence>
<dbReference type="GO" id="GO:1990904">
    <property type="term" value="C:ribonucleoprotein complex"/>
    <property type="evidence" value="ECO:0007669"/>
    <property type="project" value="UniProtKB-KW"/>
</dbReference>
<dbReference type="PANTHER" id="PTHR15893:SF0">
    <property type="entry name" value="LARGE RIBOSOMAL SUBUNIT PROTEIN BL27M"/>
    <property type="match status" value="1"/>
</dbReference>
<dbReference type="Gene3D" id="2.40.50.100">
    <property type="match status" value="1"/>
</dbReference>